<dbReference type="PANTHER" id="PTHR10357">
    <property type="entry name" value="ALPHA-AMYLASE FAMILY MEMBER"/>
    <property type="match status" value="1"/>
</dbReference>
<sequence length="896" mass="103318">MPIYNPVSTYRLQFNKDFTLKDAEQIIPYLHKLGIKTIYASPVFQAVRGSSHGYDVTDPLQLNPEIGTVSDLSSLIKKVGKYNMGWLQDIVPNHMAFSVENPWIYDVLEKGKNSEFYPFFDILENHPEQELKNRLMLPFFGKPLEKLIEDKELTVSIAKNGFKLNYFDNQYPVSVSAYPTILESAPQQIIPESVSACLVALAQNKDFDKVRHNLLNDYHLAKETENYINECLSAVNNNPEKMKELVSQLYYQPAFWKDTEYKINYRRFFTINGLICVNVQHKEVFSTTHKLIESWLTNKVIQGVRVDHIDGLFNPTEYLERLRNLAGEEPYIVVEKILEEDETIPDNWPVEGTSGYDFLGMVNNLLTNPDKGKDFYSYYKNWIDDNDDFSDVFYRKSRFILYNRLKGELESLTRECSKINAISSLNLDGLKVQTTIGEFLVFCPVYKLFQAPSSFSEKEKQLVSTIFTEVKKKSSASENVVNVLEDLFLLRLPGSENEIPAIDTFFRHCMQFTGPLMAKGIEDTAFYSYNPFICHNEVGDSPGYFGICTETFHNYMKERLEKLPLTMNAISTHDTKRGEDARARLNVLSDMPEKWMGVTQKWREVNREFKQFDGDNEIPSPNDEYLIYQVVCAHLPMNAKIDDTFVNRMEEYLLKAMREAKVNSSWSDPNEYYENNTVAFARKILSPESKFTAILFAFMEALIPHGITNSITQLILKNTVPGAPDTFQGTEYWNLSFVDPDNRRPVDFARLSDQLQQIIAAHNTDAKKLAEKLWKEGSNGKVKQWITWLTLQERMNHENLFLKGSYIPLKVTGEFEKNIIAFYRNFHDEHLIVMLPLNTAALPDGFSWNNTQIELPASAPSKWINRITKELVITDQELKADEIFGVVPFGILRSSV</sequence>
<dbReference type="InterPro" id="IPR017853">
    <property type="entry name" value="GH"/>
</dbReference>
<name>A0A6C0RG86_9BACT</name>
<dbReference type="AlphaFoldDB" id="A0A6C0RG86"/>
<dbReference type="PANTHER" id="PTHR10357:SF216">
    <property type="entry name" value="MALTOOLIGOSYL TREHALOSE SYNTHASE-RELATED"/>
    <property type="match status" value="1"/>
</dbReference>
<feature type="domain" description="Glycosyl hydrolase family 13 catalytic" evidence="1">
    <location>
        <begin position="8"/>
        <end position="431"/>
    </location>
</feature>
<dbReference type="InterPro" id="IPR012767">
    <property type="entry name" value="Trehalose_TreY"/>
</dbReference>
<dbReference type="SUPFAM" id="SSF51445">
    <property type="entry name" value="(Trans)glycosidases"/>
    <property type="match status" value="1"/>
</dbReference>
<organism evidence="2 3">
    <name type="scientific">Draconibacterium halophilum</name>
    <dbReference type="NCBI Taxonomy" id="2706887"/>
    <lineage>
        <taxon>Bacteria</taxon>
        <taxon>Pseudomonadati</taxon>
        <taxon>Bacteroidota</taxon>
        <taxon>Bacteroidia</taxon>
        <taxon>Marinilabiliales</taxon>
        <taxon>Prolixibacteraceae</taxon>
        <taxon>Draconibacterium</taxon>
    </lineage>
</organism>
<dbReference type="Proteomes" id="UP000474630">
    <property type="component" value="Chromosome"/>
</dbReference>
<dbReference type="Gene3D" id="3.20.20.80">
    <property type="entry name" value="Glycosidases"/>
    <property type="match status" value="4"/>
</dbReference>
<evidence type="ECO:0000313" key="2">
    <source>
        <dbReference type="EMBL" id="QIA09077.1"/>
    </source>
</evidence>
<dbReference type="RefSeq" id="WP_163347940.1">
    <property type="nucleotide sequence ID" value="NZ_CP048409.1"/>
</dbReference>
<dbReference type="CDD" id="cd11336">
    <property type="entry name" value="AmyAc_MTSase"/>
    <property type="match status" value="1"/>
</dbReference>
<dbReference type="GO" id="GO:0047470">
    <property type="term" value="F:(1,4)-alpha-D-glucan 1-alpha-D-glucosylmutase activity"/>
    <property type="evidence" value="ECO:0007669"/>
    <property type="project" value="TreeGrafter"/>
</dbReference>
<keyword evidence="3" id="KW-1185">Reference proteome</keyword>
<dbReference type="Pfam" id="PF00128">
    <property type="entry name" value="Alpha-amylase"/>
    <property type="match status" value="1"/>
</dbReference>
<dbReference type="EMBL" id="CP048409">
    <property type="protein sequence ID" value="QIA09077.1"/>
    <property type="molecule type" value="Genomic_DNA"/>
</dbReference>
<dbReference type="InterPro" id="IPR006047">
    <property type="entry name" value="GH13_cat_dom"/>
</dbReference>
<dbReference type="SMART" id="SM00642">
    <property type="entry name" value="Aamy"/>
    <property type="match status" value="1"/>
</dbReference>
<accession>A0A6C0RG86</accession>
<evidence type="ECO:0000259" key="1">
    <source>
        <dbReference type="SMART" id="SM00642"/>
    </source>
</evidence>
<dbReference type="KEGG" id="drc:G0Q07_15750"/>
<proteinExistence type="predicted"/>
<evidence type="ECO:0000313" key="3">
    <source>
        <dbReference type="Proteomes" id="UP000474630"/>
    </source>
</evidence>
<dbReference type="NCBIfam" id="TIGR02401">
    <property type="entry name" value="trehalose_TreY"/>
    <property type="match status" value="1"/>
</dbReference>
<gene>
    <name evidence="2" type="primary">treY</name>
    <name evidence="2" type="ORF">G0Q07_15750</name>
</gene>
<reference evidence="2 3" key="1">
    <citation type="submission" date="2020-02" db="EMBL/GenBank/DDBJ databases">
        <title>Genome sequencing for Draconibacterium sp. strain M1.</title>
        <authorList>
            <person name="Park S.-J."/>
        </authorList>
    </citation>
    <scope>NUCLEOTIDE SEQUENCE [LARGE SCALE GENOMIC DNA]</scope>
    <source>
        <strain evidence="2 3">M1</strain>
    </source>
</reference>
<dbReference type="GO" id="GO:0005992">
    <property type="term" value="P:trehalose biosynthetic process"/>
    <property type="evidence" value="ECO:0007669"/>
    <property type="project" value="TreeGrafter"/>
</dbReference>
<dbReference type="GO" id="GO:0030980">
    <property type="term" value="P:alpha-glucan catabolic process"/>
    <property type="evidence" value="ECO:0007669"/>
    <property type="project" value="TreeGrafter"/>
</dbReference>
<protein>
    <submittedName>
        <fullName evidence="2">Malto-oligosyltrehalose synthase</fullName>
    </submittedName>
</protein>